<evidence type="ECO:0000256" key="1">
    <source>
        <dbReference type="SAM" id="SignalP"/>
    </source>
</evidence>
<evidence type="ECO:0000313" key="3">
    <source>
        <dbReference type="EMBL" id="PNS07727.1"/>
    </source>
</evidence>
<evidence type="ECO:0000259" key="2">
    <source>
        <dbReference type="Pfam" id="PF14415"/>
    </source>
</evidence>
<keyword evidence="4" id="KW-1185">Reference proteome</keyword>
<dbReference type="InterPro" id="IPR025538">
    <property type="entry name" value="DUF4424"/>
</dbReference>
<keyword evidence="1" id="KW-0732">Signal</keyword>
<accession>A0A2K1PYH2</accession>
<gene>
    <name evidence="3" type="ORF">Lysil_1903</name>
</gene>
<protein>
    <recommendedName>
        <fullName evidence="2">DUF4424 domain-containing protein</fullName>
    </recommendedName>
</protein>
<dbReference type="OrthoDB" id="7299818at2"/>
<dbReference type="EMBL" id="NPZB01000002">
    <property type="protein sequence ID" value="PNS07727.1"/>
    <property type="molecule type" value="Genomic_DNA"/>
</dbReference>
<dbReference type="RefSeq" id="WP_103075397.1">
    <property type="nucleotide sequence ID" value="NZ_NPZB01000002.1"/>
</dbReference>
<feature type="domain" description="DUF4424" evidence="2">
    <location>
        <begin position="31"/>
        <end position="284"/>
    </location>
</feature>
<comment type="caution">
    <text evidence="3">The sequence shown here is derived from an EMBL/GenBank/DDBJ whole genome shotgun (WGS) entry which is preliminary data.</text>
</comment>
<evidence type="ECO:0000313" key="4">
    <source>
        <dbReference type="Proteomes" id="UP000236220"/>
    </source>
</evidence>
<name>A0A2K1PYH2_9GAMM</name>
<organism evidence="3 4">
    <name type="scientific">Solilutibacter silvestris</name>
    <dbReference type="NCBI Taxonomy" id="1645665"/>
    <lineage>
        <taxon>Bacteria</taxon>
        <taxon>Pseudomonadati</taxon>
        <taxon>Pseudomonadota</taxon>
        <taxon>Gammaproteobacteria</taxon>
        <taxon>Lysobacterales</taxon>
        <taxon>Lysobacteraceae</taxon>
        <taxon>Solilutibacter</taxon>
    </lineage>
</organism>
<dbReference type="Pfam" id="PF14415">
    <property type="entry name" value="DUF4424"/>
    <property type="match status" value="1"/>
</dbReference>
<dbReference type="Proteomes" id="UP000236220">
    <property type="component" value="Unassembled WGS sequence"/>
</dbReference>
<feature type="chain" id="PRO_5014325203" description="DUF4424 domain-containing protein" evidence="1">
    <location>
        <begin position="24"/>
        <end position="300"/>
    </location>
</feature>
<feature type="signal peptide" evidence="1">
    <location>
        <begin position="1"/>
        <end position="23"/>
    </location>
</feature>
<proteinExistence type="predicted"/>
<sequence>MIRNMVRCTIAAAMTMLATLASAADGLPGDINPGIALRRQAEIRLDKETLAISPQRITVEDVFTGTSKQKQFVPLVFTLPAMHLQQDANAASIIRDLRFAVNGQTIKPTRKLAVMLGDKDIAWRIATLGWKESELIAYLRDGQAPAGKLPLPTAWFDRQGRPRFQLRETYTWDQWFTPGRALTVRHSYVPAITGEANARPSQMIRAIGAATCMDDAKQNDARALDSGKGIAWSGLRYRIAGSRGWRPGAQDFTLRVDTGGALLATCMVGGKAVGKNALQFRAGNISMDQVIDLVFVRADG</sequence>
<reference evidence="3 4" key="1">
    <citation type="submission" date="2017-08" db="EMBL/GenBank/DDBJ databases">
        <title>Lysobacter sylvestris genome.</title>
        <authorList>
            <person name="Zhang D.-C."/>
            <person name="Albuquerque L."/>
            <person name="Franca L."/>
            <person name="Froufe H.J.C."/>
            <person name="Barroso C."/>
            <person name="Egas C."/>
            <person name="Da Costa M."/>
            <person name="Margesin R."/>
        </authorList>
    </citation>
    <scope>NUCLEOTIDE SEQUENCE [LARGE SCALE GENOMIC DNA]</scope>
    <source>
        <strain evidence="3 4">AM20-91</strain>
    </source>
</reference>
<dbReference type="AlphaFoldDB" id="A0A2K1PYH2"/>